<dbReference type="OrthoDB" id="4775431at2"/>
<feature type="transmembrane region" description="Helical" evidence="1">
    <location>
        <begin position="51"/>
        <end position="68"/>
    </location>
</feature>
<dbReference type="RefSeq" id="WP_146430442.1">
    <property type="nucleotide sequence ID" value="NZ_VIGV01000001.1"/>
</dbReference>
<comment type="caution">
    <text evidence="2">The sequence shown here is derived from an EMBL/GenBank/DDBJ whole genome shotgun (WGS) entry which is preliminary data.</text>
</comment>
<accession>A0A5C5RTM0</accession>
<dbReference type="GO" id="GO:0016779">
    <property type="term" value="F:nucleotidyltransferase activity"/>
    <property type="evidence" value="ECO:0007669"/>
    <property type="project" value="UniProtKB-KW"/>
</dbReference>
<evidence type="ECO:0000313" key="2">
    <source>
        <dbReference type="EMBL" id="TWS25952.1"/>
    </source>
</evidence>
<keyword evidence="1" id="KW-0472">Membrane</keyword>
<sequence length="138" mass="14642">MNTHRPERALLAAVGVAHLLPATVAFSRTGVERAYGVTVADDDTELLLRHRATFFGLLGAALLAGAVDDRYRKPAIAMGSVSVGSFLLLAQAGDLSAELQRVRRIDIALLGALAAASAGEVAALCRRRRPGRRRRAAE</sequence>
<feature type="transmembrane region" description="Helical" evidence="1">
    <location>
        <begin position="75"/>
        <end position="93"/>
    </location>
</feature>
<keyword evidence="1" id="KW-0812">Transmembrane</keyword>
<dbReference type="Proteomes" id="UP000319792">
    <property type="component" value="Unassembled WGS sequence"/>
</dbReference>
<feature type="transmembrane region" description="Helical" evidence="1">
    <location>
        <begin position="105"/>
        <end position="125"/>
    </location>
</feature>
<name>A0A5C5RTM0_9ACTN</name>
<keyword evidence="3" id="KW-1185">Reference proteome</keyword>
<evidence type="ECO:0000256" key="1">
    <source>
        <dbReference type="SAM" id="Phobius"/>
    </source>
</evidence>
<dbReference type="EMBL" id="VIGV01000001">
    <property type="protein sequence ID" value="TWS25952.1"/>
    <property type="molecule type" value="Genomic_DNA"/>
</dbReference>
<reference evidence="2 3" key="1">
    <citation type="submission" date="2019-08" db="EMBL/GenBank/DDBJ databases">
        <title>Tsukamurella conjunctivitidis sp. nov., Tsukamurella assacharolytica sp. nov. and Tsukamurella sputae sp. nov. isolated from patients with conjunctivitis, bacteraemia (lymphoma) and respiratory infection (sputum) in Hong Kong.</title>
        <authorList>
            <person name="Fok K.M.N."/>
            <person name="Fong J.Y.H."/>
        </authorList>
    </citation>
    <scope>NUCLEOTIDE SEQUENCE [LARGE SCALE GENOMIC DNA]</scope>
    <source>
        <strain evidence="2 3">HKU70</strain>
    </source>
</reference>
<gene>
    <name evidence="2" type="ORF">FK268_01480</name>
</gene>
<dbReference type="AlphaFoldDB" id="A0A5C5RTM0"/>
<organism evidence="2 3">
    <name type="scientific">Tsukamurella sputi</name>
    <dbReference type="NCBI Taxonomy" id="2591848"/>
    <lineage>
        <taxon>Bacteria</taxon>
        <taxon>Bacillati</taxon>
        <taxon>Actinomycetota</taxon>
        <taxon>Actinomycetes</taxon>
        <taxon>Mycobacteriales</taxon>
        <taxon>Tsukamurellaceae</taxon>
        <taxon>Tsukamurella</taxon>
    </lineage>
</organism>
<keyword evidence="1" id="KW-1133">Transmembrane helix</keyword>
<keyword evidence="2" id="KW-0548">Nucleotidyltransferase</keyword>
<proteinExistence type="predicted"/>
<evidence type="ECO:0000313" key="3">
    <source>
        <dbReference type="Proteomes" id="UP000319792"/>
    </source>
</evidence>
<keyword evidence="2" id="KW-0808">Transferase</keyword>
<protein>
    <submittedName>
        <fullName evidence="2">Phosphopantetheine adenylyltransferase</fullName>
    </submittedName>
</protein>